<dbReference type="Gene3D" id="1.10.510.10">
    <property type="entry name" value="Transferase(Phosphotransferase) domain 1"/>
    <property type="match status" value="1"/>
</dbReference>
<dbReference type="PROSITE" id="PS50294">
    <property type="entry name" value="WD_REPEATS_REGION"/>
    <property type="match status" value="2"/>
</dbReference>
<dbReference type="GO" id="GO:0004672">
    <property type="term" value="F:protein kinase activity"/>
    <property type="evidence" value="ECO:0007669"/>
    <property type="project" value="InterPro"/>
</dbReference>
<gene>
    <name evidence="6" type="ORF">BCR34DRAFT_663378</name>
</gene>
<keyword evidence="2" id="KW-0677">Repeat</keyword>
<evidence type="ECO:0000256" key="2">
    <source>
        <dbReference type="ARBA" id="ARBA00022737"/>
    </source>
</evidence>
<dbReference type="SMART" id="SM00220">
    <property type="entry name" value="S_TKc"/>
    <property type="match status" value="1"/>
</dbReference>
<evidence type="ECO:0000313" key="7">
    <source>
        <dbReference type="Proteomes" id="UP000193144"/>
    </source>
</evidence>
<dbReference type="SUPFAM" id="SSF50978">
    <property type="entry name" value="WD40 repeat-like"/>
    <property type="match status" value="1"/>
</dbReference>
<dbReference type="SMART" id="SM00320">
    <property type="entry name" value="WD40"/>
    <property type="match status" value="4"/>
</dbReference>
<reference evidence="6 7" key="1">
    <citation type="submission" date="2016-07" db="EMBL/GenBank/DDBJ databases">
        <title>Pervasive Adenine N6-methylation of Active Genes in Fungi.</title>
        <authorList>
            <consortium name="DOE Joint Genome Institute"/>
            <person name="Mondo S.J."/>
            <person name="Dannebaum R.O."/>
            <person name="Kuo R.C."/>
            <person name="Labutti K."/>
            <person name="Haridas S."/>
            <person name="Kuo A."/>
            <person name="Salamov A."/>
            <person name="Ahrendt S.R."/>
            <person name="Lipzen A."/>
            <person name="Sullivan W."/>
            <person name="Andreopoulos W.B."/>
            <person name="Clum A."/>
            <person name="Lindquist E."/>
            <person name="Daum C."/>
            <person name="Ramamoorthy G.K."/>
            <person name="Gryganskyi A."/>
            <person name="Culley D."/>
            <person name="Magnuson J.K."/>
            <person name="James T.Y."/>
            <person name="O'Malley M.A."/>
            <person name="Stajich J.E."/>
            <person name="Spatafora J.W."/>
            <person name="Visel A."/>
            <person name="Grigoriev I.V."/>
        </authorList>
    </citation>
    <scope>NUCLEOTIDE SEQUENCE [LARGE SCALE GENOMIC DNA]</scope>
    <source>
        <strain evidence="6 7">CBS 115471</strain>
    </source>
</reference>
<dbReference type="PROSITE" id="PS00108">
    <property type="entry name" value="PROTEIN_KINASE_ST"/>
    <property type="match status" value="1"/>
</dbReference>
<dbReference type="PROSITE" id="PS00678">
    <property type="entry name" value="WD_REPEATS_1"/>
    <property type="match status" value="1"/>
</dbReference>
<evidence type="ECO:0000256" key="3">
    <source>
        <dbReference type="PROSITE-ProRule" id="PRU00221"/>
    </source>
</evidence>
<dbReference type="AlphaFoldDB" id="A0A1Y1ZSC0"/>
<dbReference type="InterPro" id="IPR019775">
    <property type="entry name" value="WD40_repeat_CS"/>
</dbReference>
<dbReference type="GO" id="GO:0005524">
    <property type="term" value="F:ATP binding"/>
    <property type="evidence" value="ECO:0007669"/>
    <property type="project" value="InterPro"/>
</dbReference>
<dbReference type="InterPro" id="IPR000719">
    <property type="entry name" value="Prot_kinase_dom"/>
</dbReference>
<dbReference type="Gene3D" id="2.130.10.10">
    <property type="entry name" value="YVTN repeat-like/Quinoprotein amine dehydrogenase"/>
    <property type="match status" value="1"/>
</dbReference>
<dbReference type="PANTHER" id="PTHR19879">
    <property type="entry name" value="TRANSCRIPTION INITIATION FACTOR TFIID"/>
    <property type="match status" value="1"/>
</dbReference>
<evidence type="ECO:0000313" key="6">
    <source>
        <dbReference type="EMBL" id="ORY13159.1"/>
    </source>
</evidence>
<dbReference type="STRING" id="1231657.A0A1Y1ZSC0"/>
<dbReference type="EMBL" id="MCFA01000044">
    <property type="protein sequence ID" value="ORY13159.1"/>
    <property type="molecule type" value="Genomic_DNA"/>
</dbReference>
<evidence type="ECO:0000259" key="4">
    <source>
        <dbReference type="PROSITE" id="PS50011"/>
    </source>
</evidence>
<dbReference type="InterPro" id="IPR001680">
    <property type="entry name" value="WD40_rpt"/>
</dbReference>
<dbReference type="InterPro" id="IPR008271">
    <property type="entry name" value="Ser/Thr_kinase_AS"/>
</dbReference>
<dbReference type="InterPro" id="IPR036322">
    <property type="entry name" value="WD40_repeat_dom_sf"/>
</dbReference>
<dbReference type="PROSITE" id="PS50082">
    <property type="entry name" value="WD_REPEATS_2"/>
    <property type="match status" value="2"/>
</dbReference>
<dbReference type="InterPro" id="IPR015943">
    <property type="entry name" value="WD40/YVTN_repeat-like_dom_sf"/>
</dbReference>
<dbReference type="CDD" id="cd00180">
    <property type="entry name" value="PKc"/>
    <property type="match status" value="1"/>
</dbReference>
<evidence type="ECO:0000259" key="5">
    <source>
        <dbReference type="PROSITE" id="PS50882"/>
    </source>
</evidence>
<dbReference type="Pfam" id="PF04146">
    <property type="entry name" value="YTH"/>
    <property type="match status" value="1"/>
</dbReference>
<dbReference type="Proteomes" id="UP000193144">
    <property type="component" value="Unassembled WGS sequence"/>
</dbReference>
<accession>A0A1Y1ZSC0</accession>
<evidence type="ECO:0008006" key="8">
    <source>
        <dbReference type="Google" id="ProtNLM"/>
    </source>
</evidence>
<dbReference type="PANTHER" id="PTHR19879:SF9">
    <property type="entry name" value="TRANSCRIPTION INITIATION FACTOR TFIID SUBUNIT 5"/>
    <property type="match status" value="1"/>
</dbReference>
<dbReference type="InterPro" id="IPR011009">
    <property type="entry name" value="Kinase-like_dom_sf"/>
</dbReference>
<feature type="repeat" description="WD" evidence="3">
    <location>
        <begin position="791"/>
        <end position="823"/>
    </location>
</feature>
<protein>
    <recommendedName>
        <fullName evidence="8">WD40-repeat-containing domain protein</fullName>
    </recommendedName>
</protein>
<dbReference type="PROSITE" id="PS50011">
    <property type="entry name" value="PROTEIN_KINASE_DOM"/>
    <property type="match status" value="1"/>
</dbReference>
<dbReference type="PROSITE" id="PS50882">
    <property type="entry name" value="YTH"/>
    <property type="match status" value="1"/>
</dbReference>
<dbReference type="Gene3D" id="3.10.590.10">
    <property type="entry name" value="ph1033 like domains"/>
    <property type="match status" value="1"/>
</dbReference>
<dbReference type="OrthoDB" id="4062651at2759"/>
<dbReference type="Pfam" id="PF00069">
    <property type="entry name" value="Pkinase"/>
    <property type="match status" value="1"/>
</dbReference>
<feature type="domain" description="YTH" evidence="5">
    <location>
        <begin position="427"/>
        <end position="569"/>
    </location>
</feature>
<name>A0A1Y1ZSC0_9PLEO</name>
<dbReference type="SUPFAM" id="SSF56112">
    <property type="entry name" value="Protein kinase-like (PK-like)"/>
    <property type="match status" value="1"/>
</dbReference>
<dbReference type="InterPro" id="IPR007275">
    <property type="entry name" value="YTH_domain"/>
</dbReference>
<dbReference type="Pfam" id="PF00400">
    <property type="entry name" value="WD40"/>
    <property type="match status" value="2"/>
</dbReference>
<keyword evidence="7" id="KW-1185">Reference proteome</keyword>
<feature type="domain" description="Protein kinase" evidence="4">
    <location>
        <begin position="132"/>
        <end position="403"/>
    </location>
</feature>
<dbReference type="GO" id="GO:0003723">
    <property type="term" value="F:RNA binding"/>
    <property type="evidence" value="ECO:0007669"/>
    <property type="project" value="InterPro"/>
</dbReference>
<keyword evidence="1 3" id="KW-0853">WD repeat</keyword>
<feature type="repeat" description="WD" evidence="3">
    <location>
        <begin position="705"/>
        <end position="740"/>
    </location>
</feature>
<comment type="caution">
    <text evidence="6">The sequence shown here is derived from an EMBL/GenBank/DDBJ whole genome shotgun (WGS) entry which is preliminary data.</text>
</comment>
<proteinExistence type="predicted"/>
<sequence length="867" mass="96905">MGDSEDQYGVRGNQPLEQVLIKASLGTKHSDQDIRDISESLSRSGQKQWSKVPRIYVVLRSINQLHAIDTFLDNGISDVWFPFTQRTLPATFGSQTARNEFLEAQKNVLSEILDFEGATKHYHFPRGSDVPLIKLSELGRGHFGFVDRVRSEVSFREYARKLIPRGPNFRKNKVVLKDFENELGNLKKLSHIHTVQLKASYTDPQFVGIIMWPVADCNLKEYLEGPFESSLLRTFFGCLAVAVRFLHESCVRHKDIKPQNVLVYKGRVLLADFGISLDWSETGHSTTSGPTTKTARYCAPEVANYASRNSSSDIWSLGCFQNYATLGTLEMEVEATLRVWNEDDKHLLSEYDGQWEPVHLTHGEWYSRIPESVRIEDEQLRVSRHPSVRPREQRMNTNTEQFNEQESILDDLDLTNGLIPGLFYSGARYFLIRSDDARAIEDALARGAWSCNARVRNKLTRVMNAAPSLPILMFLFLRKKQSKRALSPSFGESTNGLFGFGVLKAVLDESLLASTRTKESLQINWLVKAFIPTTQFGHIRANNDPRAVDSNSTLNIVSYQDGTELSQYIATELLSLFKSSSSSLFPEPSRDWVTHDGKCTVLTNPHLSTVIDVTLHSSFSLESGGGDYALDISPDGKYVVGGCCVVEVFEIDTGARRWKFDEEALAGDEMHGASFSPDAKHLAVGGEKGKIHILDLDSGQLAGTLRGHEQPIFSLEYTRNGSYIVSGSEDKTVRVWDVSTLCQHAVFQLDGECVTISVSPELRVFAGTLHGKIASLGDITNLSTDIPPVLVEAHYDSTFSVHCLPNGTDIVTGSRDRSVKLWSYGAMGGSSGVDSMYSATREFLGHEVNASIPTKEFRQFRQRLGRW</sequence>
<evidence type="ECO:0000256" key="1">
    <source>
        <dbReference type="ARBA" id="ARBA00022574"/>
    </source>
</evidence>
<organism evidence="6 7">
    <name type="scientific">Clohesyomyces aquaticus</name>
    <dbReference type="NCBI Taxonomy" id="1231657"/>
    <lineage>
        <taxon>Eukaryota</taxon>
        <taxon>Fungi</taxon>
        <taxon>Dikarya</taxon>
        <taxon>Ascomycota</taxon>
        <taxon>Pezizomycotina</taxon>
        <taxon>Dothideomycetes</taxon>
        <taxon>Pleosporomycetidae</taxon>
        <taxon>Pleosporales</taxon>
        <taxon>Lindgomycetaceae</taxon>
        <taxon>Clohesyomyces</taxon>
    </lineage>
</organism>